<dbReference type="InterPro" id="IPR051447">
    <property type="entry name" value="Lipoprotein-release_system"/>
</dbReference>
<keyword evidence="1" id="KW-0472">Membrane</keyword>
<protein>
    <submittedName>
        <fullName evidence="2">Uncharacterized protein</fullName>
    </submittedName>
</protein>
<organism evidence="2 3">
    <name type="scientific">Buchnera aphidicola</name>
    <name type="common">Brevicoryne brassicae</name>
    <dbReference type="NCBI Taxonomy" id="911343"/>
    <lineage>
        <taxon>Bacteria</taxon>
        <taxon>Pseudomonadati</taxon>
        <taxon>Pseudomonadota</taxon>
        <taxon>Gammaproteobacteria</taxon>
        <taxon>Enterobacterales</taxon>
        <taxon>Erwiniaceae</taxon>
        <taxon>Buchnera</taxon>
    </lineage>
</organism>
<keyword evidence="1" id="KW-1133">Transmembrane helix</keyword>
<evidence type="ECO:0000313" key="2">
    <source>
        <dbReference type="EMBL" id="WAI18680.1"/>
    </source>
</evidence>
<dbReference type="RefSeq" id="WP_261979309.1">
    <property type="nucleotide sequence ID" value="NZ_CP034882.1"/>
</dbReference>
<dbReference type="PANTHER" id="PTHR30489">
    <property type="entry name" value="LIPOPROTEIN-RELEASING SYSTEM TRANSMEMBRANE PROTEIN LOLE"/>
    <property type="match status" value="1"/>
</dbReference>
<name>A0AAJ5TXB9_9GAMM</name>
<dbReference type="EMBL" id="CP113406">
    <property type="protein sequence ID" value="WAI18680.1"/>
    <property type="molecule type" value="Genomic_DNA"/>
</dbReference>
<evidence type="ECO:0000256" key="1">
    <source>
        <dbReference type="SAM" id="Phobius"/>
    </source>
</evidence>
<reference evidence="2" key="1">
    <citation type="submission" date="2022-11" db="EMBL/GenBank/DDBJ databases">
        <title>The whole genome sequencing of pests is an important tool to study the evolution of the plant-insect interaction and insecticide resistance.</title>
        <authorList>
            <person name="Kananovich Y."/>
        </authorList>
    </citation>
    <scope>NUCLEOTIDE SEQUENCE</scope>
    <source>
        <strain evidence="2">BSU_Bre_2018</strain>
    </source>
</reference>
<keyword evidence="1" id="KW-0812">Transmembrane</keyword>
<sequence length="147" mass="17061">MNFLPFLIAKRLYLNQNKKNKVLIISILSKIGISISVFALILSLSALNGFHVLLNKTLLSSVPHGIIQLTDKSLLKWQDIVKKLKFFPGILYCEPYIITNGLLVNKNIVKIVEIKSFKDIKYFENDFLKYINNDFLKKKIILFFRQV</sequence>
<dbReference type="PANTHER" id="PTHR30489:SF0">
    <property type="entry name" value="LIPOPROTEIN-RELEASING SYSTEM TRANSMEMBRANE PROTEIN LOLE"/>
    <property type="match status" value="1"/>
</dbReference>
<dbReference type="GO" id="GO:0044874">
    <property type="term" value="P:lipoprotein localization to outer membrane"/>
    <property type="evidence" value="ECO:0007669"/>
    <property type="project" value="TreeGrafter"/>
</dbReference>
<evidence type="ECO:0000313" key="3">
    <source>
        <dbReference type="Proteomes" id="UP001163440"/>
    </source>
</evidence>
<gene>
    <name evidence="2" type="ORF">OW720_01525</name>
</gene>
<accession>A0AAJ5TXB9</accession>
<feature type="transmembrane region" description="Helical" evidence="1">
    <location>
        <begin position="21"/>
        <end position="47"/>
    </location>
</feature>
<dbReference type="AlphaFoldDB" id="A0AAJ5TXB9"/>
<dbReference type="Proteomes" id="UP001163440">
    <property type="component" value="Chromosome"/>
</dbReference>
<proteinExistence type="predicted"/>
<dbReference type="GO" id="GO:0098797">
    <property type="term" value="C:plasma membrane protein complex"/>
    <property type="evidence" value="ECO:0007669"/>
    <property type="project" value="TreeGrafter"/>
</dbReference>